<keyword evidence="6" id="KW-1185">Reference proteome</keyword>
<dbReference type="SMART" id="SM00421">
    <property type="entry name" value="HTH_LUXR"/>
    <property type="match status" value="1"/>
</dbReference>
<dbReference type="PANTHER" id="PTHR44688">
    <property type="entry name" value="DNA-BINDING TRANSCRIPTIONAL ACTIVATOR DEVR_DOSR"/>
    <property type="match status" value="1"/>
</dbReference>
<dbReference type="Gene3D" id="1.10.10.10">
    <property type="entry name" value="Winged helix-like DNA-binding domain superfamily/Winged helix DNA-binding domain"/>
    <property type="match status" value="1"/>
</dbReference>
<dbReference type="SUPFAM" id="SSF46894">
    <property type="entry name" value="C-terminal effector domain of the bipartite response regulators"/>
    <property type="match status" value="1"/>
</dbReference>
<keyword evidence="3" id="KW-0804">Transcription</keyword>
<evidence type="ECO:0000313" key="6">
    <source>
        <dbReference type="Proteomes" id="UP001148313"/>
    </source>
</evidence>
<dbReference type="EMBL" id="JAPJZH010000003">
    <property type="protein sequence ID" value="MDA4844863.1"/>
    <property type="molecule type" value="Genomic_DNA"/>
</dbReference>
<evidence type="ECO:0000256" key="3">
    <source>
        <dbReference type="ARBA" id="ARBA00023163"/>
    </source>
</evidence>
<sequence>MKDLAHVAHALAQPDQRPILARRELSERLISLFRADFLGQTQWNPEKGVFEKPLCYNRDQRMSWEFEAYYQHCDPISKHIRTRREATSTYEVISRRRLERSEYYCDFLQPHGVSHGLDQYLFEDGRIIGDFRVWRKSASFEFGRREKHLLSALHPMLKNAYSTMPYGDDLEQAVSGHGLLAVAMSADLQRYICSPALIDWIAHQNDLSESAFKNAVLATVRGKKNTASFPRFELRIGWRNVPVHSDCAILCTVIPRSGNEGLRQPGLTMREEQVTALVAEGLTDREISNELGIAFWTVRTHVGNSLRKLGARNRTELARHAGRPRQRKSARD</sequence>
<evidence type="ECO:0000313" key="5">
    <source>
        <dbReference type="EMBL" id="MDA4844863.1"/>
    </source>
</evidence>
<gene>
    <name evidence="5" type="ORF">OOZ53_05850</name>
</gene>
<dbReference type="CDD" id="cd06170">
    <property type="entry name" value="LuxR_C_like"/>
    <property type="match status" value="1"/>
</dbReference>
<reference evidence="5" key="1">
    <citation type="submission" date="2022-11" db="EMBL/GenBank/DDBJ databases">
        <title>Hoeflea poritis sp. nov., isolated from scleractinian coral Porites lutea.</title>
        <authorList>
            <person name="Zhang G."/>
            <person name="Wei Q."/>
            <person name="Cai L."/>
        </authorList>
    </citation>
    <scope>NUCLEOTIDE SEQUENCE</scope>
    <source>
        <strain evidence="5">E7-10</strain>
    </source>
</reference>
<dbReference type="PANTHER" id="PTHR44688:SF16">
    <property type="entry name" value="DNA-BINDING TRANSCRIPTIONAL ACTIVATOR DEVR_DOSR"/>
    <property type="match status" value="1"/>
</dbReference>
<evidence type="ECO:0000259" key="4">
    <source>
        <dbReference type="PROSITE" id="PS50043"/>
    </source>
</evidence>
<organism evidence="5 6">
    <name type="scientific">Hoeflea poritis</name>
    <dbReference type="NCBI Taxonomy" id="2993659"/>
    <lineage>
        <taxon>Bacteria</taxon>
        <taxon>Pseudomonadati</taxon>
        <taxon>Pseudomonadota</taxon>
        <taxon>Alphaproteobacteria</taxon>
        <taxon>Hyphomicrobiales</taxon>
        <taxon>Rhizobiaceae</taxon>
        <taxon>Hoeflea</taxon>
    </lineage>
</organism>
<dbReference type="InterPro" id="IPR036388">
    <property type="entry name" value="WH-like_DNA-bd_sf"/>
</dbReference>
<comment type="caution">
    <text evidence="5">The sequence shown here is derived from an EMBL/GenBank/DDBJ whole genome shotgun (WGS) entry which is preliminary data.</text>
</comment>
<evidence type="ECO:0000256" key="2">
    <source>
        <dbReference type="ARBA" id="ARBA00023125"/>
    </source>
</evidence>
<keyword evidence="1" id="KW-0805">Transcription regulation</keyword>
<proteinExistence type="predicted"/>
<dbReference type="PROSITE" id="PS50043">
    <property type="entry name" value="HTH_LUXR_2"/>
    <property type="match status" value="1"/>
</dbReference>
<keyword evidence="2" id="KW-0238">DNA-binding</keyword>
<dbReference type="PRINTS" id="PR00038">
    <property type="entry name" value="HTHLUXR"/>
</dbReference>
<feature type="domain" description="HTH luxR-type" evidence="4">
    <location>
        <begin position="260"/>
        <end position="325"/>
    </location>
</feature>
<accession>A0ABT4VJH4</accession>
<dbReference type="InterPro" id="IPR016032">
    <property type="entry name" value="Sig_transdc_resp-reg_C-effctor"/>
</dbReference>
<name>A0ABT4VJH4_9HYPH</name>
<dbReference type="Proteomes" id="UP001148313">
    <property type="component" value="Unassembled WGS sequence"/>
</dbReference>
<dbReference type="InterPro" id="IPR000792">
    <property type="entry name" value="Tscrpt_reg_LuxR_C"/>
</dbReference>
<dbReference type="Pfam" id="PF00196">
    <property type="entry name" value="GerE"/>
    <property type="match status" value="1"/>
</dbReference>
<evidence type="ECO:0000256" key="1">
    <source>
        <dbReference type="ARBA" id="ARBA00023015"/>
    </source>
</evidence>
<dbReference type="RefSeq" id="WP_271088413.1">
    <property type="nucleotide sequence ID" value="NZ_JAPJZH010000003.1"/>
</dbReference>
<protein>
    <submittedName>
        <fullName evidence="5">Helix-turn-helix transcriptional regulator</fullName>
    </submittedName>
</protein>